<keyword evidence="2" id="KW-0813">Transport</keyword>
<dbReference type="GO" id="GO:0005886">
    <property type="term" value="C:plasma membrane"/>
    <property type="evidence" value="ECO:0007669"/>
    <property type="project" value="TreeGrafter"/>
</dbReference>
<organism evidence="13 14">
    <name type="scientific">Fasciolopsis buskii</name>
    <dbReference type="NCBI Taxonomy" id="27845"/>
    <lineage>
        <taxon>Eukaryota</taxon>
        <taxon>Metazoa</taxon>
        <taxon>Spiralia</taxon>
        <taxon>Lophotrochozoa</taxon>
        <taxon>Platyhelminthes</taxon>
        <taxon>Trematoda</taxon>
        <taxon>Digenea</taxon>
        <taxon>Plagiorchiida</taxon>
        <taxon>Echinostomata</taxon>
        <taxon>Echinostomatoidea</taxon>
        <taxon>Fasciolidae</taxon>
        <taxon>Fasciolopsis</taxon>
    </lineage>
</organism>
<evidence type="ECO:0000259" key="12">
    <source>
        <dbReference type="SMART" id="SM01420"/>
    </source>
</evidence>
<evidence type="ECO:0000313" key="14">
    <source>
        <dbReference type="Proteomes" id="UP000728185"/>
    </source>
</evidence>
<feature type="transmembrane region" description="Helical" evidence="11">
    <location>
        <begin position="404"/>
        <end position="424"/>
    </location>
</feature>
<keyword evidence="14" id="KW-1185">Reference proteome</keyword>
<comment type="subcellular location">
    <subcellularLocation>
        <location evidence="1">Membrane</location>
        <topology evidence="1">Multi-pass membrane protein</topology>
    </subcellularLocation>
</comment>
<evidence type="ECO:0000256" key="7">
    <source>
        <dbReference type="ARBA" id="ARBA00023065"/>
    </source>
</evidence>
<dbReference type="SMART" id="SM00248">
    <property type="entry name" value="ANK"/>
    <property type="match status" value="2"/>
</dbReference>
<dbReference type="Pfam" id="PF12796">
    <property type="entry name" value="Ank_2"/>
    <property type="match status" value="1"/>
</dbReference>
<reference evidence="13" key="1">
    <citation type="submission" date="2019-05" db="EMBL/GenBank/DDBJ databases">
        <title>Annotation for the trematode Fasciolopsis buski.</title>
        <authorList>
            <person name="Choi Y.-J."/>
        </authorList>
    </citation>
    <scope>NUCLEOTIDE SEQUENCE</scope>
    <source>
        <strain evidence="13">HT</strain>
        <tissue evidence="13">Whole worm</tissue>
    </source>
</reference>
<dbReference type="InterPro" id="IPR002110">
    <property type="entry name" value="Ankyrin_rpt"/>
</dbReference>
<dbReference type="PANTHER" id="PTHR10117:SF54">
    <property type="entry name" value="TRANSIENT RECEPTOR POTENTIAL-GAMMA PROTEIN"/>
    <property type="match status" value="1"/>
</dbReference>
<dbReference type="Gene3D" id="1.25.40.20">
    <property type="entry name" value="Ankyrin repeat-containing domain"/>
    <property type="match status" value="1"/>
</dbReference>
<feature type="transmembrane region" description="Helical" evidence="11">
    <location>
        <begin position="495"/>
        <end position="514"/>
    </location>
</feature>
<evidence type="ECO:0000256" key="8">
    <source>
        <dbReference type="ARBA" id="ARBA00023136"/>
    </source>
</evidence>
<feature type="region of interest" description="Disordered" evidence="10">
    <location>
        <begin position="1104"/>
        <end position="1133"/>
    </location>
</feature>
<dbReference type="SMART" id="SM01420">
    <property type="entry name" value="TRP_2"/>
    <property type="match status" value="1"/>
</dbReference>
<feature type="transmembrane region" description="Helical" evidence="11">
    <location>
        <begin position="436"/>
        <end position="459"/>
    </location>
</feature>
<dbReference type="PRINTS" id="PR01097">
    <property type="entry name" value="TRNSRECEPTRP"/>
</dbReference>
<evidence type="ECO:0000256" key="5">
    <source>
        <dbReference type="ARBA" id="ARBA00022989"/>
    </source>
</evidence>
<keyword evidence="9" id="KW-0407">Ion channel</keyword>
<dbReference type="PANTHER" id="PTHR10117">
    <property type="entry name" value="TRANSIENT RECEPTOR POTENTIAL CHANNEL"/>
    <property type="match status" value="1"/>
</dbReference>
<evidence type="ECO:0000313" key="13">
    <source>
        <dbReference type="EMBL" id="KAA0197401.1"/>
    </source>
</evidence>
<dbReference type="GO" id="GO:0015279">
    <property type="term" value="F:store-operated calcium channel activity"/>
    <property type="evidence" value="ECO:0007669"/>
    <property type="project" value="TreeGrafter"/>
</dbReference>
<feature type="transmembrane region" description="Helical" evidence="11">
    <location>
        <begin position="757"/>
        <end position="778"/>
    </location>
</feature>
<keyword evidence="13" id="KW-0675">Receptor</keyword>
<feature type="transmembrane region" description="Helical" evidence="11">
    <location>
        <begin position="660"/>
        <end position="681"/>
    </location>
</feature>
<keyword evidence="6" id="KW-0040">ANK repeat</keyword>
<accession>A0A8E0S5T6</accession>
<dbReference type="GO" id="GO:0051480">
    <property type="term" value="P:regulation of cytosolic calcium ion concentration"/>
    <property type="evidence" value="ECO:0007669"/>
    <property type="project" value="TreeGrafter"/>
</dbReference>
<feature type="compositionally biased region" description="Basic and acidic residues" evidence="10">
    <location>
        <begin position="1118"/>
        <end position="1133"/>
    </location>
</feature>
<dbReference type="GO" id="GO:0034703">
    <property type="term" value="C:cation channel complex"/>
    <property type="evidence" value="ECO:0007669"/>
    <property type="project" value="TreeGrafter"/>
</dbReference>
<dbReference type="Pfam" id="PF08344">
    <property type="entry name" value="TRP_2"/>
    <property type="match status" value="1"/>
</dbReference>
<evidence type="ECO:0000256" key="2">
    <source>
        <dbReference type="ARBA" id="ARBA00022448"/>
    </source>
</evidence>
<dbReference type="InterPro" id="IPR036770">
    <property type="entry name" value="Ankyrin_rpt-contain_sf"/>
</dbReference>
<keyword evidence="4" id="KW-0677">Repeat</keyword>
<sequence>MPFTLVNHSTLDRINLTECQRMSKMFVGFEMKQSIPQSQSKDPLKSSMGSSDHLNANENSRFYQGYQLSMSDLRKATTASKQTAGCLFTNFEDVRLTDEERVYLNAAATGDIGIIRMSLEDSDDCPEFNVNCVDYMGRNALHLAVDSENTDAMEMLLDKLNFECIEEALLHAISKGHPKLVRLIIEHPNYQAGEDQIKRMDSKNAFFRTTEKSQFSPDITPLILSAHYNNHEMVQMFLSRNHTIDKPHPISCQCNDCQVRQDYDSLKRSRSRLNAYRALASPAYMALSSPDPIMTTFELRQEMMKLAEIEKEFKKEYLMLVEQCMNFACEMMDLCRGTQEVEAVISDFLEDGTNIRDPLGRLRLAIRFEEKKFVAHPNCQQYLTSIWYGSETAFLQSWSLIRKIGLSLAATPLLPLLCIMYIIFPTSNLARSMRCPAAKFATHVVSHFLFLILLAAATFRLEENYDSLLDERMLGTGDEETIRQWVQKNFRPSKAIITHVQICIVLWVAGLLLADVKHIYFAGFRSYISNSYNILNFCILSMYIGSYTLRIIVDQWVRESDVFFNATVKINHLLDNNNSVLVHQMVQNWTQSDHFDKSYFITASRFRWKYDDPEIVSDVLFAVANVVSFAKTTYLMPAFEALGPLQISFTRMLTDITRFMVLYLLVLFAFMVGLHNLYWYYGLQTFKVYDPETNVTRTQAATELFEGLRQTLYSLFWSMFSQVSISKLPIHKPEHLEPIYTEHMIDSSSSTTIVDGVGMVLFAVYHGIIIIVLVNMLIAMMSHSFETIQEDCDVEWKFARTQLWLNYIDNGSTLPVPFNIIPTPHSITNAVKFVRNFFSDETRFISGNARSTAFVKVRRDKVVKEKDLVVQETSHSDIMQRLVRRYLFKMERENDADAEKCKETLCLRGEDNLMPMYSDAQQAVQFVDADDVPPPVPQGGGGLLTSDQFPNTGGTSGPGGTQNGPSGSSGSRRSKRLNYASSRRYSSTAGHAPPFGAFVGGCGPGLNLQLPQLDGIQRTQKILDMRLQNLQAQSDQLNYASGNARIKEEIMHVRQLIGENQKALSSIVKAVSQMQEQVAMLNTNMEQWILAQASGREIRTLFVEERSSSSKSRRKERRERERDRERESLVREV</sequence>
<evidence type="ECO:0000256" key="3">
    <source>
        <dbReference type="ARBA" id="ARBA00022692"/>
    </source>
</evidence>
<dbReference type="EMBL" id="LUCM01002402">
    <property type="protein sequence ID" value="KAA0197401.1"/>
    <property type="molecule type" value="Genomic_DNA"/>
</dbReference>
<dbReference type="GO" id="GO:0070679">
    <property type="term" value="F:inositol 1,4,5 trisphosphate binding"/>
    <property type="evidence" value="ECO:0007669"/>
    <property type="project" value="TreeGrafter"/>
</dbReference>
<dbReference type="OrthoDB" id="2373987at2759"/>
<keyword evidence="3 11" id="KW-0812">Transmembrane</keyword>
<evidence type="ECO:0000256" key="11">
    <source>
        <dbReference type="SAM" id="Phobius"/>
    </source>
</evidence>
<comment type="caution">
    <text evidence="13">The sequence shown here is derived from an EMBL/GenBank/DDBJ whole genome shotgun (WGS) entry which is preliminary data.</text>
</comment>
<proteinExistence type="predicted"/>
<evidence type="ECO:0000256" key="9">
    <source>
        <dbReference type="ARBA" id="ARBA00023303"/>
    </source>
</evidence>
<keyword evidence="5 11" id="KW-1133">Transmembrane helix</keyword>
<dbReference type="InterPro" id="IPR005821">
    <property type="entry name" value="Ion_trans_dom"/>
</dbReference>
<evidence type="ECO:0000256" key="1">
    <source>
        <dbReference type="ARBA" id="ARBA00004141"/>
    </source>
</evidence>
<evidence type="ECO:0000256" key="4">
    <source>
        <dbReference type="ARBA" id="ARBA00022737"/>
    </source>
</evidence>
<keyword evidence="7" id="KW-0406">Ion transport</keyword>
<dbReference type="SUPFAM" id="SSF48403">
    <property type="entry name" value="Ankyrin repeat"/>
    <property type="match status" value="1"/>
</dbReference>
<protein>
    <submittedName>
        <fullName evidence="13">Short transient receptor potential channel 6</fullName>
    </submittedName>
</protein>
<dbReference type="Proteomes" id="UP000728185">
    <property type="component" value="Unassembled WGS sequence"/>
</dbReference>
<feature type="region of interest" description="Disordered" evidence="10">
    <location>
        <begin position="929"/>
        <end position="975"/>
    </location>
</feature>
<evidence type="ECO:0000256" key="10">
    <source>
        <dbReference type="SAM" id="MobiDB-lite"/>
    </source>
</evidence>
<name>A0A8E0S5T6_9TREM</name>
<feature type="domain" description="Transient receptor ion channel" evidence="12">
    <location>
        <begin position="252"/>
        <end position="314"/>
    </location>
</feature>
<dbReference type="InterPro" id="IPR013555">
    <property type="entry name" value="TRP_dom"/>
</dbReference>
<dbReference type="Pfam" id="PF00520">
    <property type="entry name" value="Ion_trans"/>
    <property type="match status" value="1"/>
</dbReference>
<keyword evidence="8 11" id="KW-0472">Membrane</keyword>
<gene>
    <name evidence="13" type="ORF">FBUS_01030</name>
</gene>
<dbReference type="AlphaFoldDB" id="A0A8E0S5T6"/>
<feature type="transmembrane region" description="Helical" evidence="11">
    <location>
        <begin position="534"/>
        <end position="553"/>
    </location>
</feature>
<dbReference type="InterPro" id="IPR002153">
    <property type="entry name" value="TRPC_channel"/>
</dbReference>
<evidence type="ECO:0000256" key="6">
    <source>
        <dbReference type="ARBA" id="ARBA00023043"/>
    </source>
</evidence>